<comment type="caution">
    <text evidence="2">The sequence shown here is derived from an EMBL/GenBank/DDBJ whole genome shotgun (WGS) entry which is preliminary data.</text>
</comment>
<gene>
    <name evidence="2" type="ORF">CK936_18400</name>
</gene>
<keyword evidence="3" id="KW-1185">Reference proteome</keyword>
<protein>
    <submittedName>
        <fullName evidence="2">Uncharacterized protein</fullName>
    </submittedName>
</protein>
<reference evidence="2 3" key="1">
    <citation type="submission" date="2017-08" db="EMBL/GenBank/DDBJ databases">
        <title>Genome sequence of Streptomyces albireticuli NRRL B-1670.</title>
        <authorList>
            <person name="Graham D.E."/>
            <person name="Mahan K.M."/>
            <person name="Klingeman D.M."/>
            <person name="Hettich R.L."/>
            <person name="Parry R.J."/>
            <person name="Spain J.C."/>
        </authorList>
    </citation>
    <scope>NUCLEOTIDE SEQUENCE [LARGE SCALE GENOMIC DNA]</scope>
    <source>
        <strain evidence="2 3">NRRL B-1670</strain>
    </source>
</reference>
<name>A0A2A2D800_9ACTN</name>
<proteinExistence type="predicted"/>
<dbReference type="EMBL" id="NSJV01000360">
    <property type="protein sequence ID" value="PAU47499.1"/>
    <property type="molecule type" value="Genomic_DNA"/>
</dbReference>
<feature type="signal peptide" evidence="1">
    <location>
        <begin position="1"/>
        <end position="27"/>
    </location>
</feature>
<keyword evidence="1" id="KW-0732">Signal</keyword>
<feature type="chain" id="PRO_5013285298" evidence="1">
    <location>
        <begin position="28"/>
        <end position="104"/>
    </location>
</feature>
<sequence length="104" mass="10582">MRLFRPVIAALAGLALAVALPTGTAVAAKGSFSWVGPKGKPFFVDNPPDGKCLTMSQEARGAHNGTGVPATVYKGKKCNGTALRLVPGGQAPRGSAFGSVKFGR</sequence>
<evidence type="ECO:0000313" key="2">
    <source>
        <dbReference type="EMBL" id="PAU47499.1"/>
    </source>
</evidence>
<organism evidence="2 3">
    <name type="scientific">Streptomyces albireticuli</name>
    <dbReference type="NCBI Taxonomy" id="1940"/>
    <lineage>
        <taxon>Bacteria</taxon>
        <taxon>Bacillati</taxon>
        <taxon>Actinomycetota</taxon>
        <taxon>Actinomycetes</taxon>
        <taxon>Kitasatosporales</taxon>
        <taxon>Streptomycetaceae</taxon>
        <taxon>Streptomyces</taxon>
    </lineage>
</organism>
<dbReference type="AlphaFoldDB" id="A0A2A2D800"/>
<evidence type="ECO:0000256" key="1">
    <source>
        <dbReference type="SAM" id="SignalP"/>
    </source>
</evidence>
<evidence type="ECO:0000313" key="3">
    <source>
        <dbReference type="Proteomes" id="UP000218944"/>
    </source>
</evidence>
<dbReference type="Proteomes" id="UP000218944">
    <property type="component" value="Unassembled WGS sequence"/>
</dbReference>
<accession>A0A2A2D800</accession>
<dbReference type="RefSeq" id="WP_095582058.1">
    <property type="nucleotide sequence ID" value="NZ_JAJQQQ010000018.1"/>
</dbReference>